<evidence type="ECO:0000256" key="1">
    <source>
        <dbReference type="SAM" id="MobiDB-lite"/>
    </source>
</evidence>
<dbReference type="OrthoDB" id="27237at2759"/>
<dbReference type="Pfam" id="PF07093">
    <property type="entry name" value="SGT1"/>
    <property type="match status" value="1"/>
</dbReference>
<evidence type="ECO:0000313" key="3">
    <source>
        <dbReference type="Proteomes" id="UP001150538"/>
    </source>
</evidence>
<feature type="region of interest" description="Disordered" evidence="1">
    <location>
        <begin position="355"/>
        <end position="389"/>
    </location>
</feature>
<name>A0A9W8DUK1_9FUNG</name>
<proteinExistence type="predicted"/>
<organism evidence="2 3">
    <name type="scientific">Mycoemilia scoparia</name>
    <dbReference type="NCBI Taxonomy" id="417184"/>
    <lineage>
        <taxon>Eukaryota</taxon>
        <taxon>Fungi</taxon>
        <taxon>Fungi incertae sedis</taxon>
        <taxon>Zoopagomycota</taxon>
        <taxon>Kickxellomycotina</taxon>
        <taxon>Kickxellomycetes</taxon>
        <taxon>Kickxellales</taxon>
        <taxon>Kickxellaceae</taxon>
        <taxon>Mycoemilia</taxon>
    </lineage>
</organism>
<gene>
    <name evidence="2" type="ORF">H4219_002603</name>
</gene>
<dbReference type="Proteomes" id="UP001150538">
    <property type="component" value="Unassembled WGS sequence"/>
</dbReference>
<feature type="region of interest" description="Disordered" evidence="1">
    <location>
        <begin position="204"/>
        <end position="244"/>
    </location>
</feature>
<dbReference type="PANTHER" id="PTHR13060">
    <property type="entry name" value="SGT1 PROTEIN HSGT1 SUPPRESSOR OF GCR2"/>
    <property type="match status" value="1"/>
</dbReference>
<comment type="caution">
    <text evidence="2">The sequence shown here is derived from an EMBL/GenBank/DDBJ whole genome shotgun (WGS) entry which is preliminary data.</text>
</comment>
<sequence>MHRVQYAKLMGQHFDPPKTFSVPTIKETKKSHVNSDVYKSEKFTKYLDNLKKMGYFGESIEGSKVYKEKLLAAKNFFDPNKMSEIKEGQKEDSSISAGSGNQSQILATKKIIEILQSPDTTSPEDLIDDTPEDGDEWMFIEPEDLEEILKSAEAKLKQAKIDSDSEKGNEESDTEKISQYIENESATRLGSTLEKFQKFLEEGESGLDGVELDDEWVSSDGDDDGADDYSDSQSGYSDEEVDFDPKGIMNVLKSVVGESQFTNSGLPKKMSEKLPDDKPHINDDSDSEKDNIEELMKRMDAELDKTKVGKSFVKSQPAKYKKTSKLDNDPESTDSDSDREVDIDLNLAQNILSSFKSQQGLPGPAGTLLGQFNYQPPTDHDGEGHGDKR</sequence>
<protein>
    <submittedName>
        <fullName evidence="2">Uncharacterized protein</fullName>
    </submittedName>
</protein>
<accession>A0A9W8DUK1</accession>
<dbReference type="InterPro" id="IPR010770">
    <property type="entry name" value="Ecd"/>
</dbReference>
<keyword evidence="3" id="KW-1185">Reference proteome</keyword>
<feature type="region of interest" description="Disordered" evidence="1">
    <location>
        <begin position="259"/>
        <end position="340"/>
    </location>
</feature>
<dbReference type="EMBL" id="JANBPU010000045">
    <property type="protein sequence ID" value="KAJ1918448.1"/>
    <property type="molecule type" value="Genomic_DNA"/>
</dbReference>
<feature type="compositionally biased region" description="Basic and acidic residues" evidence="1">
    <location>
        <begin position="378"/>
        <end position="389"/>
    </location>
</feature>
<dbReference type="AlphaFoldDB" id="A0A9W8DUK1"/>
<reference evidence="2" key="1">
    <citation type="submission" date="2022-07" db="EMBL/GenBank/DDBJ databases">
        <title>Phylogenomic reconstructions and comparative analyses of Kickxellomycotina fungi.</title>
        <authorList>
            <person name="Reynolds N.K."/>
            <person name="Stajich J.E."/>
            <person name="Barry K."/>
            <person name="Grigoriev I.V."/>
            <person name="Crous P."/>
            <person name="Smith M.E."/>
        </authorList>
    </citation>
    <scope>NUCLEOTIDE SEQUENCE</scope>
    <source>
        <strain evidence="2">NBRC 100468</strain>
    </source>
</reference>
<evidence type="ECO:0000313" key="2">
    <source>
        <dbReference type="EMBL" id="KAJ1918448.1"/>
    </source>
</evidence>
<dbReference type="PANTHER" id="PTHR13060:SF0">
    <property type="entry name" value="PROTEIN ECDYSONELESS HOMOLOG"/>
    <property type="match status" value="1"/>
</dbReference>
<feature type="compositionally biased region" description="Basic and acidic residues" evidence="1">
    <location>
        <begin position="269"/>
        <end position="307"/>
    </location>
</feature>
<dbReference type="GO" id="GO:0005634">
    <property type="term" value="C:nucleus"/>
    <property type="evidence" value="ECO:0007669"/>
    <property type="project" value="TreeGrafter"/>
</dbReference>
<feature type="compositionally biased region" description="Acidic residues" evidence="1">
    <location>
        <begin position="204"/>
        <end position="230"/>
    </location>
</feature>